<evidence type="ECO:0000256" key="7">
    <source>
        <dbReference type="ARBA" id="ARBA00040525"/>
    </source>
</evidence>
<evidence type="ECO:0000256" key="11">
    <source>
        <dbReference type="ARBA" id="ARBA00048929"/>
    </source>
</evidence>
<evidence type="ECO:0000256" key="13">
    <source>
        <dbReference type="ARBA" id="ARBA00049526"/>
    </source>
</evidence>
<dbReference type="InterPro" id="IPR017850">
    <property type="entry name" value="Alkaline_phosphatase_core_sf"/>
</dbReference>
<keyword evidence="14" id="KW-0479">Metal-binding</keyword>
<dbReference type="SUPFAM" id="SSF53649">
    <property type="entry name" value="Alkaline phosphatase-like"/>
    <property type="match status" value="1"/>
</dbReference>
<sequence length="214" mass="22898">MAGTTALLVACCLLAVLVTVKSADCQEWGAFPRRWDGGGPCDVSPVPEGTKGGKPGGGDRFEHGNPAAWGPFQGKLDPDYFVESEGVNLVPDGKPYTAIQYGTGPGYNISAPREDITNVDTAHPDYLQQSAVPTVVESHGAEDVAIFADGPMAHLFHGVHEQNYIAHVMKYAACLGEYAEDCDREERVASGTARGSFSTAAVFSSIFFQLVWWL</sequence>
<evidence type="ECO:0000256" key="3">
    <source>
        <dbReference type="ARBA" id="ARBA00022591"/>
    </source>
</evidence>
<feature type="signal peptide" evidence="16">
    <location>
        <begin position="1"/>
        <end position="22"/>
    </location>
</feature>
<comment type="catalytic activity">
    <reaction evidence="12">
        <text>pyridoxal 5'-phosphate + H2O = pyridoxal + phosphate</text>
        <dbReference type="Rhea" id="RHEA:20533"/>
        <dbReference type="ChEBI" id="CHEBI:15377"/>
        <dbReference type="ChEBI" id="CHEBI:17310"/>
        <dbReference type="ChEBI" id="CHEBI:43474"/>
        <dbReference type="ChEBI" id="CHEBI:597326"/>
    </reaction>
    <physiologicalReaction direction="left-to-right" evidence="12">
        <dbReference type="Rhea" id="RHEA:20534"/>
    </physiologicalReaction>
</comment>
<feature type="region of interest" description="Disordered" evidence="15">
    <location>
        <begin position="39"/>
        <end position="61"/>
    </location>
</feature>
<dbReference type="InterPro" id="IPR001952">
    <property type="entry name" value="Alkaline_phosphatase"/>
</dbReference>
<evidence type="ECO:0000256" key="2">
    <source>
        <dbReference type="ARBA" id="ARBA00012647"/>
    </source>
</evidence>
<feature type="chain" id="PRO_5002934009" description="Alkaline phosphatase, tissue-nonspecific isozyme" evidence="16">
    <location>
        <begin position="23"/>
        <end position="214"/>
    </location>
</feature>
<feature type="binding site" evidence="14">
    <location>
        <position position="139"/>
    </location>
    <ligand>
        <name>Zn(2+)</name>
        <dbReference type="ChEBI" id="CHEBI:29105"/>
        <label>2</label>
    </ligand>
</feature>
<protein>
    <recommendedName>
        <fullName evidence="7">Alkaline phosphatase, tissue-nonspecific isozyme</fullName>
        <ecNumber evidence="2">3.1.3.1</ecNumber>
    </recommendedName>
    <alternativeName>
        <fullName evidence="8">Phosphoamidase</fullName>
    </alternativeName>
</protein>
<dbReference type="PANTHER" id="PTHR11596">
    <property type="entry name" value="ALKALINE PHOSPHATASE"/>
    <property type="match status" value="1"/>
</dbReference>
<reference evidence="17" key="1">
    <citation type="journal article" date="2008" name="Nature">
        <title>The amphioxus genome and the evolution of the chordate karyotype.</title>
        <authorList>
            <consortium name="US DOE Joint Genome Institute (JGI-PGF)"/>
            <person name="Putnam N.H."/>
            <person name="Butts T."/>
            <person name="Ferrier D.E.K."/>
            <person name="Furlong R.F."/>
            <person name="Hellsten U."/>
            <person name="Kawashima T."/>
            <person name="Robinson-Rechavi M."/>
            <person name="Shoguchi E."/>
            <person name="Terry A."/>
            <person name="Yu J.-K."/>
            <person name="Benito-Gutierrez E.L."/>
            <person name="Dubchak I."/>
            <person name="Garcia-Fernandez J."/>
            <person name="Gibson-Brown J.J."/>
            <person name="Grigoriev I.V."/>
            <person name="Horton A.C."/>
            <person name="de Jong P.J."/>
            <person name="Jurka J."/>
            <person name="Kapitonov V.V."/>
            <person name="Kohara Y."/>
            <person name="Kuroki Y."/>
            <person name="Lindquist E."/>
            <person name="Lucas S."/>
            <person name="Osoegawa K."/>
            <person name="Pennacchio L.A."/>
            <person name="Salamov A.A."/>
            <person name="Satou Y."/>
            <person name="Sauka-Spengler T."/>
            <person name="Schmutz J."/>
            <person name="Shin-I T."/>
            <person name="Toyoda A."/>
            <person name="Bronner-Fraser M."/>
            <person name="Fujiyama A."/>
            <person name="Holland L.Z."/>
            <person name="Holland P.W.H."/>
            <person name="Satoh N."/>
            <person name="Rokhsar D.S."/>
        </authorList>
    </citation>
    <scope>NUCLEOTIDE SEQUENCE [LARGE SCALE GENOMIC DNA]</scope>
    <source>
        <strain evidence="17">S238N-H82</strain>
        <tissue evidence="17">Testes</tissue>
    </source>
</reference>
<evidence type="ECO:0000256" key="5">
    <source>
        <dbReference type="ARBA" id="ARBA00036923"/>
    </source>
</evidence>
<dbReference type="eggNOG" id="KOG4126">
    <property type="taxonomic scope" value="Eukaryota"/>
</dbReference>
<keyword evidence="16" id="KW-0732">Signal</keyword>
<comment type="catalytic activity">
    <reaction evidence="10">
        <text>ATP + H2O = ADP + phosphate + H(+)</text>
        <dbReference type="Rhea" id="RHEA:13065"/>
        <dbReference type="ChEBI" id="CHEBI:15377"/>
        <dbReference type="ChEBI" id="CHEBI:15378"/>
        <dbReference type="ChEBI" id="CHEBI:30616"/>
        <dbReference type="ChEBI" id="CHEBI:43474"/>
        <dbReference type="ChEBI" id="CHEBI:456216"/>
    </reaction>
    <physiologicalReaction direction="left-to-right" evidence="10">
        <dbReference type="Rhea" id="RHEA:13066"/>
    </physiologicalReaction>
</comment>
<dbReference type="GO" id="GO:0046872">
    <property type="term" value="F:metal ion binding"/>
    <property type="evidence" value="ECO:0007669"/>
    <property type="project" value="UniProtKB-KW"/>
</dbReference>
<evidence type="ECO:0000256" key="4">
    <source>
        <dbReference type="ARBA" id="ARBA00036105"/>
    </source>
</evidence>
<evidence type="ECO:0000256" key="1">
    <source>
        <dbReference type="ARBA" id="ARBA00011738"/>
    </source>
</evidence>
<evidence type="ECO:0000256" key="8">
    <source>
        <dbReference type="ARBA" id="ARBA00042603"/>
    </source>
</evidence>
<comment type="catalytic activity">
    <reaction evidence="9">
        <text>diphosphate + H2O = 2 phosphate + H(+)</text>
        <dbReference type="Rhea" id="RHEA:24576"/>
        <dbReference type="ChEBI" id="CHEBI:15377"/>
        <dbReference type="ChEBI" id="CHEBI:15378"/>
        <dbReference type="ChEBI" id="CHEBI:33019"/>
        <dbReference type="ChEBI" id="CHEBI:43474"/>
    </reaction>
    <physiologicalReaction direction="left-to-right" evidence="9">
        <dbReference type="Rhea" id="RHEA:24577"/>
    </physiologicalReaction>
</comment>
<gene>
    <name evidence="17" type="ORF">BRAFLDRAFT_69533</name>
</gene>
<evidence type="ECO:0000256" key="12">
    <source>
        <dbReference type="ARBA" id="ARBA00049444"/>
    </source>
</evidence>
<comment type="catalytic activity">
    <reaction evidence="5">
        <text>AMP + H2O = adenosine + phosphate</text>
        <dbReference type="Rhea" id="RHEA:29375"/>
        <dbReference type="ChEBI" id="CHEBI:15377"/>
        <dbReference type="ChEBI" id="CHEBI:16335"/>
        <dbReference type="ChEBI" id="CHEBI:43474"/>
        <dbReference type="ChEBI" id="CHEBI:456215"/>
    </reaction>
    <physiologicalReaction direction="left-to-right" evidence="5">
        <dbReference type="Rhea" id="RHEA:29376"/>
    </physiologicalReaction>
</comment>
<name>C3YZE0_BRAFL</name>
<dbReference type="GO" id="GO:0031214">
    <property type="term" value="P:biomineral tissue development"/>
    <property type="evidence" value="ECO:0007669"/>
    <property type="project" value="UniProtKB-KW"/>
</dbReference>
<comment type="catalytic activity">
    <reaction evidence="11">
        <text>phosphoethanolamine + H2O = ethanolamine + phosphate</text>
        <dbReference type="Rhea" id="RHEA:16089"/>
        <dbReference type="ChEBI" id="CHEBI:15377"/>
        <dbReference type="ChEBI" id="CHEBI:43474"/>
        <dbReference type="ChEBI" id="CHEBI:57603"/>
        <dbReference type="ChEBI" id="CHEBI:58190"/>
    </reaction>
    <physiologicalReaction direction="left-to-right" evidence="11">
        <dbReference type="Rhea" id="RHEA:16090"/>
    </physiologicalReaction>
</comment>
<dbReference type="AlphaFoldDB" id="C3YZE0"/>
<evidence type="ECO:0000256" key="15">
    <source>
        <dbReference type="SAM" id="MobiDB-lite"/>
    </source>
</evidence>
<comment type="subunit">
    <text evidence="1">Homodimer.</text>
</comment>
<organism>
    <name type="scientific">Branchiostoma floridae</name>
    <name type="common">Florida lancelet</name>
    <name type="synonym">Amphioxus</name>
    <dbReference type="NCBI Taxonomy" id="7739"/>
    <lineage>
        <taxon>Eukaryota</taxon>
        <taxon>Metazoa</taxon>
        <taxon>Chordata</taxon>
        <taxon>Cephalochordata</taxon>
        <taxon>Leptocardii</taxon>
        <taxon>Amphioxiformes</taxon>
        <taxon>Branchiostomatidae</taxon>
        <taxon>Branchiostoma</taxon>
    </lineage>
</organism>
<accession>C3YZE0</accession>
<dbReference type="Gene3D" id="3.40.720.10">
    <property type="entry name" value="Alkaline Phosphatase, subunit A"/>
    <property type="match status" value="1"/>
</dbReference>
<dbReference type="Pfam" id="PF00245">
    <property type="entry name" value="Alk_phosphatase"/>
    <property type="match status" value="1"/>
</dbReference>
<keyword evidence="3" id="KW-0091">Biomineralization</keyword>
<dbReference type="InParanoid" id="C3YZE0"/>
<comment type="cofactor">
    <cofactor evidence="14">
        <name>Zn(2+)</name>
        <dbReference type="ChEBI" id="CHEBI:29105"/>
    </cofactor>
    <text evidence="14">Binds 2 Zn(2+) ions.</text>
</comment>
<keyword evidence="14" id="KW-0862">Zinc</keyword>
<dbReference type="EC" id="3.1.3.1" evidence="2"/>
<dbReference type="EMBL" id="GG666566">
    <property type="protein sequence ID" value="EEN54211.1"/>
    <property type="molecule type" value="Genomic_DNA"/>
</dbReference>
<evidence type="ECO:0000256" key="9">
    <source>
        <dbReference type="ARBA" id="ARBA00048097"/>
    </source>
</evidence>
<dbReference type="PANTHER" id="PTHR11596:SF74">
    <property type="entry name" value="ALKALINE PHOSPHATASE, TISSUE-NONSPECIFIC ISOZYME"/>
    <property type="match status" value="1"/>
</dbReference>
<evidence type="ECO:0000256" key="6">
    <source>
        <dbReference type="ARBA" id="ARBA00037828"/>
    </source>
</evidence>
<comment type="catalytic activity">
    <reaction evidence="4">
        <text>a phosphate monoester + H2O = an alcohol + phosphate</text>
        <dbReference type="Rhea" id="RHEA:15017"/>
        <dbReference type="ChEBI" id="CHEBI:15377"/>
        <dbReference type="ChEBI" id="CHEBI:30879"/>
        <dbReference type="ChEBI" id="CHEBI:43474"/>
        <dbReference type="ChEBI" id="CHEBI:67140"/>
        <dbReference type="EC" id="3.1.3.1"/>
    </reaction>
    <physiologicalReaction direction="left-to-right" evidence="4">
        <dbReference type="Rhea" id="RHEA:15018"/>
    </physiologicalReaction>
</comment>
<proteinExistence type="predicted"/>
<evidence type="ECO:0000256" key="16">
    <source>
        <dbReference type="SAM" id="SignalP"/>
    </source>
</evidence>
<dbReference type="GO" id="GO:0004035">
    <property type="term" value="F:alkaline phosphatase activity"/>
    <property type="evidence" value="ECO:0007669"/>
    <property type="project" value="UniProtKB-EC"/>
</dbReference>
<comment type="subcellular location">
    <subcellularLocation>
        <location evidence="6">Extracellular vesicle membrane</location>
        <topology evidence="6">Lipid-anchor</topology>
        <topology evidence="6">GPI-anchor</topology>
    </subcellularLocation>
</comment>
<comment type="catalytic activity">
    <reaction evidence="13">
        <text>ADP + H2O = AMP + phosphate + H(+)</text>
        <dbReference type="Rhea" id="RHEA:61436"/>
        <dbReference type="ChEBI" id="CHEBI:15377"/>
        <dbReference type="ChEBI" id="CHEBI:15378"/>
        <dbReference type="ChEBI" id="CHEBI:43474"/>
        <dbReference type="ChEBI" id="CHEBI:456215"/>
        <dbReference type="ChEBI" id="CHEBI:456216"/>
    </reaction>
    <physiologicalReaction direction="left-to-right" evidence="13">
        <dbReference type="Rhea" id="RHEA:61437"/>
    </physiologicalReaction>
</comment>
<evidence type="ECO:0000256" key="14">
    <source>
        <dbReference type="PIRSR" id="PIRSR601952-2"/>
    </source>
</evidence>
<evidence type="ECO:0000256" key="10">
    <source>
        <dbReference type="ARBA" id="ARBA00048778"/>
    </source>
</evidence>
<evidence type="ECO:0000313" key="17">
    <source>
        <dbReference type="EMBL" id="EEN54211.1"/>
    </source>
</evidence>